<dbReference type="Proteomes" id="UP001516400">
    <property type="component" value="Unassembled WGS sequence"/>
</dbReference>
<proteinExistence type="predicted"/>
<gene>
    <name evidence="1" type="ORF">HHI36_002640</name>
</gene>
<feature type="non-terminal residue" evidence="1">
    <location>
        <position position="64"/>
    </location>
</feature>
<name>A0ABD2PBK3_9CUCU</name>
<protein>
    <submittedName>
        <fullName evidence="1">Uncharacterized protein</fullName>
    </submittedName>
</protein>
<evidence type="ECO:0000313" key="1">
    <source>
        <dbReference type="EMBL" id="KAL3288190.1"/>
    </source>
</evidence>
<accession>A0ABD2PBK3</accession>
<comment type="caution">
    <text evidence="1">The sequence shown here is derived from an EMBL/GenBank/DDBJ whole genome shotgun (WGS) entry which is preliminary data.</text>
</comment>
<dbReference type="AlphaFoldDB" id="A0ABD2PBK3"/>
<keyword evidence="2" id="KW-1185">Reference proteome</keyword>
<evidence type="ECO:0000313" key="2">
    <source>
        <dbReference type="Proteomes" id="UP001516400"/>
    </source>
</evidence>
<reference evidence="1 2" key="1">
    <citation type="journal article" date="2021" name="BMC Biol.">
        <title>Horizontally acquired antibacterial genes associated with adaptive radiation of ladybird beetles.</title>
        <authorList>
            <person name="Li H.S."/>
            <person name="Tang X.F."/>
            <person name="Huang Y.H."/>
            <person name="Xu Z.Y."/>
            <person name="Chen M.L."/>
            <person name="Du X.Y."/>
            <person name="Qiu B.Y."/>
            <person name="Chen P.T."/>
            <person name="Zhang W."/>
            <person name="Slipinski A."/>
            <person name="Escalona H.E."/>
            <person name="Waterhouse R.M."/>
            <person name="Zwick A."/>
            <person name="Pang H."/>
        </authorList>
    </citation>
    <scope>NUCLEOTIDE SEQUENCE [LARGE SCALE GENOMIC DNA]</scope>
    <source>
        <strain evidence="1">SYSU2018</strain>
    </source>
</reference>
<organism evidence="1 2">
    <name type="scientific">Cryptolaemus montrouzieri</name>
    <dbReference type="NCBI Taxonomy" id="559131"/>
    <lineage>
        <taxon>Eukaryota</taxon>
        <taxon>Metazoa</taxon>
        <taxon>Ecdysozoa</taxon>
        <taxon>Arthropoda</taxon>
        <taxon>Hexapoda</taxon>
        <taxon>Insecta</taxon>
        <taxon>Pterygota</taxon>
        <taxon>Neoptera</taxon>
        <taxon>Endopterygota</taxon>
        <taxon>Coleoptera</taxon>
        <taxon>Polyphaga</taxon>
        <taxon>Cucujiformia</taxon>
        <taxon>Coccinelloidea</taxon>
        <taxon>Coccinellidae</taxon>
        <taxon>Scymninae</taxon>
        <taxon>Scymnini</taxon>
        <taxon>Cryptolaemus</taxon>
    </lineage>
</organism>
<dbReference type="EMBL" id="JABFTP020000185">
    <property type="protein sequence ID" value="KAL3288190.1"/>
    <property type="molecule type" value="Genomic_DNA"/>
</dbReference>
<sequence>MEKQSMDLLQKYNQQLATNEKLNKEINEKYKLDSEMNKNAQNLLTRNIILEGITNEEKDENLKA</sequence>